<keyword evidence="2" id="KW-1185">Reference proteome</keyword>
<sequence length="49" mass="5728">MTNKIGMIIITLYLRNENVVTRRVGCETGSRERGHWLEAFYHGPSEDYL</sequence>
<accession>A0A9W6FC07</accession>
<proteinExistence type="predicted"/>
<dbReference type="AlphaFoldDB" id="A0A9W6FC07"/>
<comment type="caution">
    <text evidence="1">The sequence shown here is derived from an EMBL/GenBank/DDBJ whole genome shotgun (WGS) entry which is preliminary data.</text>
</comment>
<evidence type="ECO:0000313" key="2">
    <source>
        <dbReference type="Proteomes" id="UP001145145"/>
    </source>
</evidence>
<dbReference type="Proteomes" id="UP001145145">
    <property type="component" value="Unassembled WGS sequence"/>
</dbReference>
<name>A0A9W6FC07_9FIRM</name>
<organism evidence="1 2">
    <name type="scientific">Sellimonas catena</name>
    <dbReference type="NCBI Taxonomy" id="2994035"/>
    <lineage>
        <taxon>Bacteria</taxon>
        <taxon>Bacillati</taxon>
        <taxon>Bacillota</taxon>
        <taxon>Clostridia</taxon>
        <taxon>Lachnospirales</taxon>
        <taxon>Lachnospiraceae</taxon>
        <taxon>Sellimonas</taxon>
    </lineage>
</organism>
<dbReference type="EMBL" id="BSBO01000008">
    <property type="protein sequence ID" value="GLG03834.1"/>
    <property type="molecule type" value="Genomic_DNA"/>
</dbReference>
<evidence type="ECO:0000313" key="1">
    <source>
        <dbReference type="EMBL" id="GLG03834.1"/>
    </source>
</evidence>
<protein>
    <submittedName>
        <fullName evidence="1">Uncharacterized protein</fullName>
    </submittedName>
</protein>
<reference evidence="1 2" key="1">
    <citation type="journal article" date="2023" name="Int. J. Syst. Evol. Microbiol.">
        <title>Sellimonas catena sp. nov., isolated from human faeces.</title>
        <authorList>
            <person name="Hisatomi A."/>
            <person name="Ohkuma M."/>
            <person name="Sakamoto M."/>
        </authorList>
    </citation>
    <scope>NUCLEOTIDE SEQUENCE [LARGE SCALE GENOMIC DNA]</scope>
    <source>
        <strain evidence="1 2">12EGH17</strain>
    </source>
</reference>
<gene>
    <name evidence="1" type="ORF">Selli1_10080</name>
</gene>